<gene>
    <name evidence="1" type="ORF">BN874_130068</name>
</gene>
<name>A0A7U7J2W8_9GAMM</name>
<comment type="caution">
    <text evidence="1">The sequence shown here is derived from an EMBL/GenBank/DDBJ whole genome shotgun (WGS) entry which is preliminary data.</text>
</comment>
<protein>
    <submittedName>
        <fullName evidence="1">Uncharacterized protein</fullName>
    </submittedName>
</protein>
<dbReference type="AlphaFoldDB" id="A0A7U7J2W8"/>
<proteinExistence type="predicted"/>
<dbReference type="Proteomes" id="UP000019184">
    <property type="component" value="Unassembled WGS sequence"/>
</dbReference>
<dbReference type="RefSeq" id="WP_034430797.1">
    <property type="nucleotide sequence ID" value="NZ_CBTK010000035.1"/>
</dbReference>
<evidence type="ECO:0000313" key="1">
    <source>
        <dbReference type="EMBL" id="CDH43743.1"/>
    </source>
</evidence>
<evidence type="ECO:0000313" key="2">
    <source>
        <dbReference type="Proteomes" id="UP000019184"/>
    </source>
</evidence>
<accession>A0A7U7J2W8</accession>
<organism evidence="1 2">
    <name type="scientific">Candidatus Contendobacter odensis Run_B_J11</name>
    <dbReference type="NCBI Taxonomy" id="1400861"/>
    <lineage>
        <taxon>Bacteria</taxon>
        <taxon>Pseudomonadati</taxon>
        <taxon>Pseudomonadota</taxon>
        <taxon>Gammaproteobacteria</taxon>
        <taxon>Candidatus Competibacteraceae</taxon>
        <taxon>Candidatus Contendibacter</taxon>
    </lineage>
</organism>
<dbReference type="EMBL" id="CBTK010000035">
    <property type="protein sequence ID" value="CDH43743.1"/>
    <property type="molecule type" value="Genomic_DNA"/>
</dbReference>
<reference evidence="1 2" key="1">
    <citation type="journal article" date="2014" name="ISME J.">
        <title>Candidatus Competibacter-lineage genomes retrieved from metagenomes reveal functional metabolic diversity.</title>
        <authorList>
            <person name="McIlroy S.J."/>
            <person name="Albertsen M."/>
            <person name="Andresen E.K."/>
            <person name="Saunders A.M."/>
            <person name="Kristiansen R."/>
            <person name="Stokholm-Bjerregaard M."/>
            <person name="Nielsen K.L."/>
            <person name="Nielsen P.H."/>
        </authorList>
    </citation>
    <scope>NUCLEOTIDE SEQUENCE [LARGE SCALE GENOMIC DNA]</scope>
    <source>
        <strain evidence="1 2">Run_B_J11</strain>
    </source>
</reference>
<sequence length="193" mass="21628">MSIYISAVARPITQAIAACQQPIAAALEQVQHQIQQAGAEKQAYQTRQAELDSQRETWLAQTRQEVAVQREVWLATAQREVDTLRADGLAAWRREQAENQRALQQEAAHRLTEAVRHALRDLAEADLESRMLKPLLAQLHALDTSFEEGGGMVKYWATLTEQNPPNILFQSVRLRVSDSAIRFSAASQKSNAD</sequence>
<keyword evidence="2" id="KW-1185">Reference proteome</keyword>